<reference evidence="1" key="1">
    <citation type="submission" date="2019-10" db="EMBL/GenBank/DDBJ databases">
        <authorList>
            <consortium name="DOE Joint Genome Institute"/>
            <person name="Kuo A."/>
            <person name="Miyauchi S."/>
            <person name="Kiss E."/>
            <person name="Drula E."/>
            <person name="Kohler A."/>
            <person name="Sanchez-Garcia M."/>
            <person name="Andreopoulos B."/>
            <person name="Barry K.W."/>
            <person name="Bonito G."/>
            <person name="Buee M."/>
            <person name="Carver A."/>
            <person name="Chen C."/>
            <person name="Cichocki N."/>
            <person name="Clum A."/>
            <person name="Culley D."/>
            <person name="Crous P.W."/>
            <person name="Fauchery L."/>
            <person name="Girlanda M."/>
            <person name="Hayes R."/>
            <person name="Keri Z."/>
            <person name="LaButti K."/>
            <person name="Lipzen A."/>
            <person name="Lombard V."/>
            <person name="Magnuson J."/>
            <person name="Maillard F."/>
            <person name="Morin E."/>
            <person name="Murat C."/>
            <person name="Nolan M."/>
            <person name="Ohm R."/>
            <person name="Pangilinan J."/>
            <person name="Pereira M."/>
            <person name="Perotto S."/>
            <person name="Peter M."/>
            <person name="Riley R."/>
            <person name="Sitrit Y."/>
            <person name="Stielow B."/>
            <person name="Szollosi G."/>
            <person name="Zifcakova L."/>
            <person name="Stursova M."/>
            <person name="Spatafora J.W."/>
            <person name="Tedersoo L."/>
            <person name="Vaario L.-M."/>
            <person name="Yamada A."/>
            <person name="Yan M."/>
            <person name="Wang P."/>
            <person name="Xu J."/>
            <person name="Bruns T."/>
            <person name="Baldrian P."/>
            <person name="Vilgalys R."/>
            <person name="Henrissat B."/>
            <person name="Grigoriev I.V."/>
            <person name="Hibbett D."/>
            <person name="Nagy L.G."/>
            <person name="Martin F.M."/>
        </authorList>
    </citation>
    <scope>NUCLEOTIDE SEQUENCE</scope>
    <source>
        <strain evidence="1">BED1</strain>
    </source>
</reference>
<gene>
    <name evidence="1" type="ORF">L210DRAFT_3552147</name>
</gene>
<protein>
    <submittedName>
        <fullName evidence="1">Uncharacterized protein</fullName>
    </submittedName>
</protein>
<name>A0AAD4GBJ8_BOLED</name>
<reference evidence="1" key="2">
    <citation type="journal article" date="2020" name="Nat. Commun.">
        <title>Large-scale genome sequencing of mycorrhizal fungi provides insights into the early evolution of symbiotic traits.</title>
        <authorList>
            <person name="Miyauchi S."/>
            <person name="Kiss E."/>
            <person name="Kuo A."/>
            <person name="Drula E."/>
            <person name="Kohler A."/>
            <person name="Sanchez-Garcia M."/>
            <person name="Morin E."/>
            <person name="Andreopoulos B."/>
            <person name="Barry K.W."/>
            <person name="Bonito G."/>
            <person name="Buee M."/>
            <person name="Carver A."/>
            <person name="Chen C."/>
            <person name="Cichocki N."/>
            <person name="Clum A."/>
            <person name="Culley D."/>
            <person name="Crous P.W."/>
            <person name="Fauchery L."/>
            <person name="Girlanda M."/>
            <person name="Hayes R.D."/>
            <person name="Keri Z."/>
            <person name="LaButti K."/>
            <person name="Lipzen A."/>
            <person name="Lombard V."/>
            <person name="Magnuson J."/>
            <person name="Maillard F."/>
            <person name="Murat C."/>
            <person name="Nolan M."/>
            <person name="Ohm R.A."/>
            <person name="Pangilinan J."/>
            <person name="Pereira M.F."/>
            <person name="Perotto S."/>
            <person name="Peter M."/>
            <person name="Pfister S."/>
            <person name="Riley R."/>
            <person name="Sitrit Y."/>
            <person name="Stielow J.B."/>
            <person name="Szollosi G."/>
            <person name="Zifcakova L."/>
            <person name="Stursova M."/>
            <person name="Spatafora J.W."/>
            <person name="Tedersoo L."/>
            <person name="Vaario L.M."/>
            <person name="Yamada A."/>
            <person name="Yan M."/>
            <person name="Wang P."/>
            <person name="Xu J."/>
            <person name="Bruns T."/>
            <person name="Baldrian P."/>
            <person name="Vilgalys R."/>
            <person name="Dunand C."/>
            <person name="Henrissat B."/>
            <person name="Grigoriev I.V."/>
            <person name="Hibbett D."/>
            <person name="Nagy L.G."/>
            <person name="Martin F.M."/>
        </authorList>
    </citation>
    <scope>NUCLEOTIDE SEQUENCE</scope>
    <source>
        <strain evidence="1">BED1</strain>
    </source>
</reference>
<dbReference type="Proteomes" id="UP001194468">
    <property type="component" value="Unassembled WGS sequence"/>
</dbReference>
<proteinExistence type="predicted"/>
<organism evidence="1 2">
    <name type="scientific">Boletus edulis BED1</name>
    <dbReference type="NCBI Taxonomy" id="1328754"/>
    <lineage>
        <taxon>Eukaryota</taxon>
        <taxon>Fungi</taxon>
        <taxon>Dikarya</taxon>
        <taxon>Basidiomycota</taxon>
        <taxon>Agaricomycotina</taxon>
        <taxon>Agaricomycetes</taxon>
        <taxon>Agaricomycetidae</taxon>
        <taxon>Boletales</taxon>
        <taxon>Boletineae</taxon>
        <taxon>Boletaceae</taxon>
        <taxon>Boletoideae</taxon>
        <taxon>Boletus</taxon>
    </lineage>
</organism>
<accession>A0AAD4GBJ8</accession>
<sequence>MGPFTQLATRRSCGHIYYPCPAHAGSASVLAMQTNSLRALPTNPRTAISDLAPGGALYPDSECFAEHKGRYCVCGAVWVCDACLIIDSESENEPNLISCPACTQTYCLRDDGCWYCHFHFCPICYRTSICFGCQARENRDVGLEDKSGEVLQHLNVDERCRKCRCWICNECCSAAKVSVTRCSVCHQWTYGHCAKGRNWCRFCS</sequence>
<evidence type="ECO:0000313" key="2">
    <source>
        <dbReference type="Proteomes" id="UP001194468"/>
    </source>
</evidence>
<evidence type="ECO:0000313" key="1">
    <source>
        <dbReference type="EMBL" id="KAF8434733.1"/>
    </source>
</evidence>
<comment type="caution">
    <text evidence="1">The sequence shown here is derived from an EMBL/GenBank/DDBJ whole genome shotgun (WGS) entry which is preliminary data.</text>
</comment>
<dbReference type="AlphaFoldDB" id="A0AAD4GBJ8"/>
<keyword evidence="2" id="KW-1185">Reference proteome</keyword>
<dbReference type="EMBL" id="WHUW01000027">
    <property type="protein sequence ID" value="KAF8434733.1"/>
    <property type="molecule type" value="Genomic_DNA"/>
</dbReference>